<dbReference type="EMBL" id="JACBYE010000061">
    <property type="protein sequence ID" value="NYS95223.1"/>
    <property type="molecule type" value="Genomic_DNA"/>
</dbReference>
<evidence type="ECO:0000313" key="3">
    <source>
        <dbReference type="Proteomes" id="UP000561011"/>
    </source>
</evidence>
<protein>
    <submittedName>
        <fullName evidence="2">Uncharacterized protein</fullName>
    </submittedName>
</protein>
<dbReference type="AlphaFoldDB" id="A0A853F169"/>
<keyword evidence="3" id="KW-1185">Reference proteome</keyword>
<reference evidence="2 3" key="1">
    <citation type="submission" date="2020-07" db="EMBL/GenBank/DDBJ databases">
        <title>MOT database genomes.</title>
        <authorList>
            <person name="Joseph S."/>
            <person name="Aduse-Opoku J."/>
            <person name="Hashim A."/>
            <person name="Wade W."/>
            <person name="Curtis M."/>
        </authorList>
    </citation>
    <scope>NUCLEOTIDE SEQUENCE [LARGE SCALE GENOMIC DNA]</scope>
    <source>
        <strain evidence="2 3">DSM 100099</strain>
    </source>
</reference>
<dbReference type="RefSeq" id="WP_179914434.1">
    <property type="nucleotide sequence ID" value="NZ_JACBYE010000061.1"/>
</dbReference>
<gene>
    <name evidence="2" type="ORF">HZZ10_17040</name>
</gene>
<evidence type="ECO:0000313" key="2">
    <source>
        <dbReference type="EMBL" id="NYS95223.1"/>
    </source>
</evidence>
<evidence type="ECO:0000256" key="1">
    <source>
        <dbReference type="SAM" id="MobiDB-lite"/>
    </source>
</evidence>
<organism evidence="2 3">
    <name type="scientific">Sanguibacter inulinus</name>
    <dbReference type="NCBI Taxonomy" id="60922"/>
    <lineage>
        <taxon>Bacteria</taxon>
        <taxon>Bacillati</taxon>
        <taxon>Actinomycetota</taxon>
        <taxon>Actinomycetes</taxon>
        <taxon>Micrococcales</taxon>
        <taxon>Sanguibacteraceae</taxon>
        <taxon>Sanguibacter</taxon>
    </lineage>
</organism>
<sequence length="57" mass="6101">MPVTSWGPSAELNPGDEGASLIEFILSRRERVPAYQATGISGTGEDAEITVGQVWPR</sequence>
<dbReference type="Proteomes" id="UP000561011">
    <property type="component" value="Unassembled WGS sequence"/>
</dbReference>
<name>A0A853F169_9MICO</name>
<accession>A0A853F169</accession>
<comment type="caution">
    <text evidence="2">The sequence shown here is derived from an EMBL/GenBank/DDBJ whole genome shotgun (WGS) entry which is preliminary data.</text>
</comment>
<feature type="region of interest" description="Disordered" evidence="1">
    <location>
        <begin position="38"/>
        <end position="57"/>
    </location>
</feature>
<proteinExistence type="predicted"/>